<feature type="domain" description="Peptidase S24/S26A/S26B/S26C" evidence="15">
    <location>
        <begin position="90"/>
        <end position="204"/>
    </location>
</feature>
<dbReference type="SUPFAM" id="SSF46785">
    <property type="entry name" value="Winged helix' DNA-binding domain"/>
    <property type="match status" value="1"/>
</dbReference>
<dbReference type="AlphaFoldDB" id="U2FPA9"/>
<feature type="site" description="Cleavage; by autolysis" evidence="13">
    <location>
        <begin position="96"/>
        <end position="97"/>
    </location>
</feature>
<comment type="caution">
    <text evidence="17">The sequence shown here is derived from an EMBL/GenBank/DDBJ whole genome shotgun (WGS) entry which is preliminary data.</text>
</comment>
<evidence type="ECO:0000256" key="1">
    <source>
        <dbReference type="ARBA" id="ARBA00007484"/>
    </source>
</evidence>
<dbReference type="InterPro" id="IPR050077">
    <property type="entry name" value="LexA_repressor"/>
</dbReference>
<dbReference type="GO" id="GO:0006508">
    <property type="term" value="P:proteolysis"/>
    <property type="evidence" value="ECO:0007669"/>
    <property type="project" value="InterPro"/>
</dbReference>
<keyword evidence="3 13" id="KW-0678">Repressor</keyword>
<feature type="active site" description="For autocatalytic cleavage activity" evidence="13">
    <location>
        <position position="168"/>
    </location>
</feature>
<dbReference type="InterPro" id="IPR006197">
    <property type="entry name" value="Peptidase_S24_LexA"/>
</dbReference>
<evidence type="ECO:0000256" key="10">
    <source>
        <dbReference type="ARBA" id="ARBA00023163"/>
    </source>
</evidence>
<evidence type="ECO:0000256" key="6">
    <source>
        <dbReference type="ARBA" id="ARBA00022801"/>
    </source>
</evidence>
<dbReference type="InterPro" id="IPR015927">
    <property type="entry name" value="Peptidase_S24_S26A/B/C"/>
</dbReference>
<dbReference type="STRING" id="1033802.SSPSH_003065"/>
<dbReference type="NCBIfam" id="TIGR00498">
    <property type="entry name" value="lexA"/>
    <property type="match status" value="1"/>
</dbReference>
<comment type="subunit">
    <text evidence="2 13">Homodimer.</text>
</comment>
<dbReference type="GO" id="GO:0006260">
    <property type="term" value="P:DNA replication"/>
    <property type="evidence" value="ECO:0007669"/>
    <property type="project" value="UniProtKB-UniRule"/>
</dbReference>
<evidence type="ECO:0000256" key="12">
    <source>
        <dbReference type="ARBA" id="ARBA00023236"/>
    </source>
</evidence>
<dbReference type="SUPFAM" id="SSF51306">
    <property type="entry name" value="LexA/Signal peptidase"/>
    <property type="match status" value="1"/>
</dbReference>
<keyword evidence="8 13" id="KW-0805">Transcription regulation</keyword>
<dbReference type="Gene3D" id="2.10.109.10">
    <property type="entry name" value="Umud Fragment, subunit A"/>
    <property type="match status" value="1"/>
</dbReference>
<reference evidence="17 18" key="1">
    <citation type="journal article" date="2011" name="J. Bacteriol.">
        <title>Genome sequence of Salinisphaera shabanensis, a gammaproteobacterium from the harsh, variable environment of the brine-seawater interface of the Shaban Deep in the Red Sea.</title>
        <authorList>
            <person name="Antunes A."/>
            <person name="Alam I."/>
            <person name="Bajic V.B."/>
            <person name="Stingl U."/>
        </authorList>
    </citation>
    <scope>NUCLEOTIDE SEQUENCE [LARGE SCALE GENOMIC DNA]</scope>
    <source>
        <strain evidence="17 18">E1L3A</strain>
    </source>
</reference>
<dbReference type="Pfam" id="PF00717">
    <property type="entry name" value="Peptidase_S24"/>
    <property type="match status" value="1"/>
</dbReference>
<reference evidence="17 18" key="2">
    <citation type="journal article" date="2013" name="PLoS ONE">
        <title>INDIGO - INtegrated Data Warehouse of MIcrobial GenOmes with Examples from the Red Sea Extremophiles.</title>
        <authorList>
            <person name="Alam I."/>
            <person name="Antunes A."/>
            <person name="Kamau A.A."/>
            <person name="Ba Alawi W."/>
            <person name="Kalkatawi M."/>
            <person name="Stingl U."/>
            <person name="Bajic V.B."/>
        </authorList>
    </citation>
    <scope>NUCLEOTIDE SEQUENCE [LARGE SCALE GENOMIC DNA]</scope>
    <source>
        <strain evidence="17 18">E1L3A</strain>
    </source>
</reference>
<keyword evidence="6 13" id="KW-0378">Hydrolase</keyword>
<dbReference type="EMBL" id="AFNV02000024">
    <property type="protein sequence ID" value="ERJ18009.1"/>
    <property type="molecule type" value="Genomic_DNA"/>
</dbReference>
<evidence type="ECO:0000256" key="11">
    <source>
        <dbReference type="ARBA" id="ARBA00023204"/>
    </source>
</evidence>
<dbReference type="InterPro" id="IPR036388">
    <property type="entry name" value="WH-like_DNA-bd_sf"/>
</dbReference>
<evidence type="ECO:0000259" key="15">
    <source>
        <dbReference type="Pfam" id="PF00717"/>
    </source>
</evidence>
<dbReference type="Gene3D" id="1.10.10.10">
    <property type="entry name" value="Winged helix-like DNA-binding domain superfamily/Winged helix DNA-binding domain"/>
    <property type="match status" value="1"/>
</dbReference>
<keyword evidence="5 13" id="KW-0227">DNA damage</keyword>
<sequence>MNELTEKQRRVYAFIRDTIAERHTPPTRAEIAEALGFASANAAQAHLRTLERKGFIELNARLSRGIRLTATDDAPEPSDVEAGHALNLAVIGRVAAGAPLLAVEHVERHCEVDPALFARTPDYLLRVSGDSMTGVGIFDGDLLAVAQASEVRNGQVAVFRVEDEVTVKRFARDGHTARLQAENPDYDDIIVDTRRESLALEGIAVGVIRNLQ</sequence>
<evidence type="ECO:0000256" key="2">
    <source>
        <dbReference type="ARBA" id="ARBA00011738"/>
    </source>
</evidence>
<evidence type="ECO:0000256" key="14">
    <source>
        <dbReference type="RuleBase" id="RU003991"/>
    </source>
</evidence>
<evidence type="ECO:0000256" key="9">
    <source>
        <dbReference type="ARBA" id="ARBA00023125"/>
    </source>
</evidence>
<comment type="function">
    <text evidence="13">Represses a number of genes involved in the response to DNA damage (SOS response), including recA and lexA. In the presence of single-stranded DNA, RecA interacts with LexA causing an autocatalytic cleavage which disrupts the DNA-binding part of LexA, leading to derepression of the SOS regulon and eventually DNA repair.</text>
</comment>
<evidence type="ECO:0000256" key="8">
    <source>
        <dbReference type="ARBA" id="ARBA00023015"/>
    </source>
</evidence>
<accession>U2FPA9</accession>
<dbReference type="GO" id="GO:0003677">
    <property type="term" value="F:DNA binding"/>
    <property type="evidence" value="ECO:0007669"/>
    <property type="project" value="UniProtKB-UniRule"/>
</dbReference>
<dbReference type="InterPro" id="IPR039418">
    <property type="entry name" value="LexA-like"/>
</dbReference>
<evidence type="ECO:0000313" key="17">
    <source>
        <dbReference type="EMBL" id="ERJ18009.1"/>
    </source>
</evidence>
<protein>
    <recommendedName>
        <fullName evidence="13">LexA repressor</fullName>
        <ecNumber evidence="13">3.4.21.88</ecNumber>
    </recommendedName>
</protein>
<dbReference type="InterPro" id="IPR036390">
    <property type="entry name" value="WH_DNA-bd_sf"/>
</dbReference>
<gene>
    <name evidence="13 17" type="primary">lexA</name>
    <name evidence="17" type="ORF">SSPSH_003065</name>
</gene>
<dbReference type="MEROPS" id="S24.001"/>
<keyword evidence="4 13" id="KW-0235">DNA replication</keyword>
<keyword evidence="11 13" id="KW-0234">DNA repair</keyword>
<evidence type="ECO:0000259" key="16">
    <source>
        <dbReference type="Pfam" id="PF01726"/>
    </source>
</evidence>
<feature type="domain" description="LexA repressor DNA-binding" evidence="16">
    <location>
        <begin position="1"/>
        <end position="65"/>
    </location>
</feature>
<dbReference type="GO" id="GO:0009432">
    <property type="term" value="P:SOS response"/>
    <property type="evidence" value="ECO:0007669"/>
    <property type="project" value="UniProtKB-UniRule"/>
</dbReference>
<dbReference type="PRINTS" id="PR00726">
    <property type="entry name" value="LEXASERPTASE"/>
</dbReference>
<dbReference type="Proteomes" id="UP000006242">
    <property type="component" value="Unassembled WGS sequence"/>
</dbReference>
<keyword evidence="10 13" id="KW-0804">Transcription</keyword>
<dbReference type="PANTHER" id="PTHR33516">
    <property type="entry name" value="LEXA REPRESSOR"/>
    <property type="match status" value="1"/>
</dbReference>
<dbReference type="Pfam" id="PF01726">
    <property type="entry name" value="LexA_DNA_bind"/>
    <property type="match status" value="1"/>
</dbReference>
<dbReference type="FunFam" id="2.10.109.10:FF:000001">
    <property type="entry name" value="LexA repressor"/>
    <property type="match status" value="1"/>
</dbReference>
<keyword evidence="18" id="KW-1185">Reference proteome</keyword>
<comment type="catalytic activity">
    <reaction evidence="13">
        <text>Hydrolysis of Ala-|-Gly bond in repressor LexA.</text>
        <dbReference type="EC" id="3.4.21.88"/>
    </reaction>
</comment>
<dbReference type="OrthoDB" id="9802364at2"/>
<organism evidence="17 18">
    <name type="scientific">Salinisphaera shabanensis E1L3A</name>
    <dbReference type="NCBI Taxonomy" id="1033802"/>
    <lineage>
        <taxon>Bacteria</taxon>
        <taxon>Pseudomonadati</taxon>
        <taxon>Pseudomonadota</taxon>
        <taxon>Gammaproteobacteria</taxon>
        <taxon>Salinisphaerales</taxon>
        <taxon>Salinisphaeraceae</taxon>
        <taxon>Salinisphaera</taxon>
    </lineage>
</organism>
<keyword evidence="17" id="KW-0456">Lyase</keyword>
<feature type="DNA-binding region" description="H-T-H motif" evidence="13">
    <location>
        <begin position="28"/>
        <end position="48"/>
    </location>
</feature>
<dbReference type="EC" id="3.4.21.88" evidence="13"/>
<dbReference type="InterPro" id="IPR036286">
    <property type="entry name" value="LexA/Signal_pep-like_sf"/>
</dbReference>
<evidence type="ECO:0000256" key="3">
    <source>
        <dbReference type="ARBA" id="ARBA00022491"/>
    </source>
</evidence>
<evidence type="ECO:0000313" key="18">
    <source>
        <dbReference type="Proteomes" id="UP000006242"/>
    </source>
</evidence>
<evidence type="ECO:0000256" key="4">
    <source>
        <dbReference type="ARBA" id="ARBA00022705"/>
    </source>
</evidence>
<dbReference type="CDD" id="cd06529">
    <property type="entry name" value="S24_LexA-like"/>
    <property type="match status" value="1"/>
</dbReference>
<dbReference type="InterPro" id="IPR006200">
    <property type="entry name" value="LexA"/>
</dbReference>
<comment type="similarity">
    <text evidence="1 13 14">Belongs to the peptidase S24 family.</text>
</comment>
<dbReference type="PANTHER" id="PTHR33516:SF2">
    <property type="entry name" value="LEXA REPRESSOR-RELATED"/>
    <property type="match status" value="1"/>
</dbReference>
<dbReference type="GO" id="GO:0016829">
    <property type="term" value="F:lyase activity"/>
    <property type="evidence" value="ECO:0007669"/>
    <property type="project" value="UniProtKB-KW"/>
</dbReference>
<evidence type="ECO:0000256" key="5">
    <source>
        <dbReference type="ARBA" id="ARBA00022763"/>
    </source>
</evidence>
<keyword evidence="9 13" id="KW-0238">DNA-binding</keyword>
<evidence type="ECO:0000256" key="7">
    <source>
        <dbReference type="ARBA" id="ARBA00022813"/>
    </source>
</evidence>
<dbReference type="eggNOG" id="COG1974">
    <property type="taxonomic scope" value="Bacteria"/>
</dbReference>
<name>U2FPA9_9GAMM</name>
<proteinExistence type="inferred from homology"/>
<dbReference type="InterPro" id="IPR006199">
    <property type="entry name" value="LexA_DNA-bd_dom"/>
</dbReference>
<keyword evidence="12 13" id="KW-0742">SOS response</keyword>
<evidence type="ECO:0000256" key="13">
    <source>
        <dbReference type="HAMAP-Rule" id="MF_00015"/>
    </source>
</evidence>
<dbReference type="HAMAP" id="MF_00015">
    <property type="entry name" value="LexA"/>
    <property type="match status" value="1"/>
</dbReference>
<dbReference type="RefSeq" id="WP_006913667.1">
    <property type="nucleotide sequence ID" value="NZ_AFNV02000024.1"/>
</dbReference>
<feature type="active site" description="For autocatalytic cleavage activity" evidence="13">
    <location>
        <position position="131"/>
    </location>
</feature>
<dbReference type="GO" id="GO:0006281">
    <property type="term" value="P:DNA repair"/>
    <property type="evidence" value="ECO:0007669"/>
    <property type="project" value="UniProtKB-UniRule"/>
</dbReference>
<dbReference type="GO" id="GO:0045892">
    <property type="term" value="P:negative regulation of DNA-templated transcription"/>
    <property type="evidence" value="ECO:0007669"/>
    <property type="project" value="UniProtKB-UniRule"/>
</dbReference>
<dbReference type="FunFam" id="1.10.10.10:FF:000009">
    <property type="entry name" value="LexA repressor"/>
    <property type="match status" value="1"/>
</dbReference>
<dbReference type="GO" id="GO:0004252">
    <property type="term" value="F:serine-type endopeptidase activity"/>
    <property type="evidence" value="ECO:0007669"/>
    <property type="project" value="UniProtKB-UniRule"/>
</dbReference>
<keyword evidence="7 13" id="KW-0068">Autocatalytic cleavage</keyword>